<dbReference type="AlphaFoldDB" id="A0A8T1CXS4"/>
<evidence type="ECO:0000313" key="2">
    <source>
        <dbReference type="EMBL" id="KAG2861128.1"/>
    </source>
</evidence>
<dbReference type="EMBL" id="RCMI01000146">
    <property type="protein sequence ID" value="KAG2930407.1"/>
    <property type="molecule type" value="Genomic_DNA"/>
</dbReference>
<dbReference type="Proteomes" id="UP000697107">
    <property type="component" value="Unassembled WGS sequence"/>
</dbReference>
<evidence type="ECO:0000313" key="5">
    <source>
        <dbReference type="EMBL" id="KAG2988400.1"/>
    </source>
</evidence>
<sequence length="82" mass="8859">MARPRKESADGYEINGNLAKAVPGRGTSAAGLHKKKRRRKRLKLRKSPSGTETLQEISAGPTSDTTSGVETLNVLTRTHTCL</sequence>
<dbReference type="Proteomes" id="UP000774804">
    <property type="component" value="Unassembled WGS sequence"/>
</dbReference>
<organism evidence="3 7">
    <name type="scientific">Phytophthora cactorum</name>
    <dbReference type="NCBI Taxonomy" id="29920"/>
    <lineage>
        <taxon>Eukaryota</taxon>
        <taxon>Sar</taxon>
        <taxon>Stramenopiles</taxon>
        <taxon>Oomycota</taxon>
        <taxon>Peronosporomycetes</taxon>
        <taxon>Peronosporales</taxon>
        <taxon>Peronosporaceae</taxon>
        <taxon>Phytophthora</taxon>
    </lineage>
</organism>
<dbReference type="EMBL" id="RCML01000154">
    <property type="protein sequence ID" value="KAG2988400.1"/>
    <property type="molecule type" value="Genomic_DNA"/>
</dbReference>
<gene>
    <name evidence="2" type="ORF">PC113_g7424</name>
    <name evidence="3" type="ORF">PC115_g6502</name>
    <name evidence="4" type="ORF">PC117_g9333</name>
    <name evidence="5" type="ORF">PC118_g6759</name>
    <name evidence="6" type="ORF">PC129_g6346</name>
</gene>
<comment type="caution">
    <text evidence="3">The sequence shown here is derived from an EMBL/GenBank/DDBJ whole genome shotgun (WGS) entry which is preliminary data.</text>
</comment>
<feature type="compositionally biased region" description="Polar residues" evidence="1">
    <location>
        <begin position="48"/>
        <end position="82"/>
    </location>
</feature>
<feature type="region of interest" description="Disordered" evidence="1">
    <location>
        <begin position="1"/>
        <end position="82"/>
    </location>
</feature>
<dbReference type="EMBL" id="RCMG01000163">
    <property type="protein sequence ID" value="KAG2861128.1"/>
    <property type="molecule type" value="Genomic_DNA"/>
</dbReference>
<dbReference type="EMBL" id="RCMV01000162">
    <property type="protein sequence ID" value="KAG3222939.1"/>
    <property type="molecule type" value="Genomic_DNA"/>
</dbReference>
<feature type="compositionally biased region" description="Basic residues" evidence="1">
    <location>
        <begin position="32"/>
        <end position="46"/>
    </location>
</feature>
<dbReference type="Proteomes" id="UP000735874">
    <property type="component" value="Unassembled WGS sequence"/>
</dbReference>
<evidence type="ECO:0000313" key="6">
    <source>
        <dbReference type="EMBL" id="KAG3222939.1"/>
    </source>
</evidence>
<name>A0A8T1CXS4_9STRA</name>
<evidence type="ECO:0000313" key="7">
    <source>
        <dbReference type="Proteomes" id="UP000774804"/>
    </source>
</evidence>
<dbReference type="EMBL" id="RCMK01000213">
    <property type="protein sequence ID" value="KAG2943686.1"/>
    <property type="molecule type" value="Genomic_DNA"/>
</dbReference>
<proteinExistence type="predicted"/>
<evidence type="ECO:0000313" key="3">
    <source>
        <dbReference type="EMBL" id="KAG2930407.1"/>
    </source>
</evidence>
<accession>A0A8T1CXS4</accession>
<dbReference type="Proteomes" id="UP000760860">
    <property type="component" value="Unassembled WGS sequence"/>
</dbReference>
<dbReference type="Proteomes" id="UP000736787">
    <property type="component" value="Unassembled WGS sequence"/>
</dbReference>
<evidence type="ECO:0000313" key="4">
    <source>
        <dbReference type="EMBL" id="KAG2943686.1"/>
    </source>
</evidence>
<evidence type="ECO:0000256" key="1">
    <source>
        <dbReference type="SAM" id="MobiDB-lite"/>
    </source>
</evidence>
<protein>
    <submittedName>
        <fullName evidence="3">Uncharacterized protein</fullName>
    </submittedName>
</protein>
<reference evidence="3" key="1">
    <citation type="submission" date="2018-10" db="EMBL/GenBank/DDBJ databases">
        <title>Effector identification in a new, highly contiguous assembly of the strawberry crown rot pathogen Phytophthora cactorum.</title>
        <authorList>
            <person name="Armitage A.D."/>
            <person name="Nellist C.F."/>
            <person name="Bates H."/>
            <person name="Vickerstaff R.J."/>
            <person name="Harrison R.J."/>
        </authorList>
    </citation>
    <scope>NUCLEOTIDE SEQUENCE</scope>
    <source>
        <strain evidence="2">15-7</strain>
        <strain evidence="3">4032</strain>
        <strain evidence="4">4040</strain>
        <strain evidence="5">P415</strain>
        <strain evidence="6">P421</strain>
    </source>
</reference>